<evidence type="ECO:0000256" key="9">
    <source>
        <dbReference type="SAM" id="Phobius"/>
    </source>
</evidence>
<feature type="transmembrane region" description="Helical" evidence="9">
    <location>
        <begin position="158"/>
        <end position="176"/>
    </location>
</feature>
<gene>
    <name evidence="12" type="ORF">SAMN05421743_11426</name>
</gene>
<dbReference type="PROSITE" id="PS50929">
    <property type="entry name" value="ABC_TM1F"/>
    <property type="match status" value="1"/>
</dbReference>
<keyword evidence="8 9" id="KW-0472">Membrane</keyword>
<feature type="domain" description="ABC transmembrane type-1" evidence="11">
    <location>
        <begin position="17"/>
        <end position="300"/>
    </location>
</feature>
<dbReference type="InterPro" id="IPR017871">
    <property type="entry name" value="ABC_transporter-like_CS"/>
</dbReference>
<sequence length="577" mass="63447">MDDLKKLSKAHHHDRTLLFIIAFFTGVMVIGQAYLFVAAVDRVFLQGYSFLEVLPVLLGLLAVMIARAGLTYWSGRTGVQMAAKVKRDFRQSLLDKYSRNPIQASFKGQSGQKVSVMMDAVDEIDSYFSQYVPQVMQTSVVPLMVIGTAFYHHIYTGIIMLITAPFIPIFMAIIGMKTKKKSEEQMDEMAAFSGRFLDILQGLTTLKLFGRAKQQHEAIRQSSLNFRDATMEVLKIAFISSLSLEFISMLSIGIIALEVGIRLIVFESISFFTAFFVLVLAPEFYNSLRDLGSAFHTGRGSMGAAKKVADELTETEQVVEWGDTTFSHTDKPPEIELKGVGFRYKEEGFALEGINAVLSSNQQIAIVGRSGAGKTTLLHLIAGLIGPTEGRIEVDGRSLFSYEVAGWFDQLSYISQHPYLFAGTIADNIAIGANEGADRDEIERAAEKAGIQELIKSLEAGLDTQIGEAGRGLSGGEKQRVALARAFLKNPSVVLFDEPTTGLDLHTERILQASIETLAENSTVITVAHRLHTIKNADQILFLDNGKLIAQGSHNELLASTPEYWDMVASHRGGIAE</sequence>
<feature type="transmembrane region" description="Helical" evidence="9">
    <location>
        <begin position="263"/>
        <end position="281"/>
    </location>
</feature>
<dbReference type="GO" id="GO:0042883">
    <property type="term" value="P:cysteine transport"/>
    <property type="evidence" value="ECO:0007669"/>
    <property type="project" value="InterPro"/>
</dbReference>
<dbReference type="PROSITE" id="PS00211">
    <property type="entry name" value="ABC_TRANSPORTER_1"/>
    <property type="match status" value="1"/>
</dbReference>
<dbReference type="SUPFAM" id="SSF90123">
    <property type="entry name" value="ABC transporter transmembrane region"/>
    <property type="match status" value="1"/>
</dbReference>
<dbReference type="Pfam" id="PF00005">
    <property type="entry name" value="ABC_tran"/>
    <property type="match status" value="1"/>
</dbReference>
<dbReference type="OrthoDB" id="9806127at2"/>
<keyword evidence="13" id="KW-1185">Reference proteome</keyword>
<evidence type="ECO:0000313" key="12">
    <source>
        <dbReference type="EMBL" id="SEB04757.1"/>
    </source>
</evidence>
<dbReference type="EMBL" id="FNQR01000014">
    <property type="protein sequence ID" value="SEB04757.1"/>
    <property type="molecule type" value="Genomic_DNA"/>
</dbReference>
<dbReference type="GO" id="GO:0005524">
    <property type="term" value="F:ATP binding"/>
    <property type="evidence" value="ECO:0007669"/>
    <property type="project" value="UniProtKB-KW"/>
</dbReference>
<dbReference type="STRING" id="571932.SAMN05421743_11426"/>
<feature type="transmembrane region" description="Helical" evidence="9">
    <location>
        <begin position="43"/>
        <end position="66"/>
    </location>
</feature>
<evidence type="ECO:0000256" key="5">
    <source>
        <dbReference type="ARBA" id="ARBA00022741"/>
    </source>
</evidence>
<keyword evidence="7 9" id="KW-1133">Transmembrane helix</keyword>
<dbReference type="PANTHER" id="PTHR24221">
    <property type="entry name" value="ATP-BINDING CASSETTE SUB-FAMILY B"/>
    <property type="match status" value="1"/>
</dbReference>
<evidence type="ECO:0000256" key="8">
    <source>
        <dbReference type="ARBA" id="ARBA00023136"/>
    </source>
</evidence>
<dbReference type="FunFam" id="3.40.50.300:FF:000221">
    <property type="entry name" value="Multidrug ABC transporter ATP-binding protein"/>
    <property type="match status" value="1"/>
</dbReference>
<evidence type="ECO:0000256" key="6">
    <source>
        <dbReference type="ARBA" id="ARBA00022840"/>
    </source>
</evidence>
<dbReference type="InterPro" id="IPR003439">
    <property type="entry name" value="ABC_transporter-like_ATP-bd"/>
</dbReference>
<comment type="subcellular location">
    <subcellularLocation>
        <location evidence="1">Cell membrane</location>
        <topology evidence="1">Multi-pass membrane protein</topology>
    </subcellularLocation>
</comment>
<feature type="transmembrane region" description="Helical" evidence="9">
    <location>
        <begin position="236"/>
        <end position="257"/>
    </location>
</feature>
<dbReference type="PANTHER" id="PTHR24221:SF590">
    <property type="entry name" value="COMPONENT LINKED WITH THE ASSEMBLY OF CYTOCHROME' TRANSPORT TRANSMEMBRANE ATP-BINDING PROTEIN ABC TRANSPORTER CYDD-RELATED"/>
    <property type="match status" value="1"/>
</dbReference>
<evidence type="ECO:0000256" key="4">
    <source>
        <dbReference type="ARBA" id="ARBA00022692"/>
    </source>
</evidence>
<keyword evidence="3" id="KW-1003">Cell membrane</keyword>
<evidence type="ECO:0000256" key="2">
    <source>
        <dbReference type="ARBA" id="ARBA00022448"/>
    </source>
</evidence>
<evidence type="ECO:0000313" key="13">
    <source>
        <dbReference type="Proteomes" id="UP000198584"/>
    </source>
</evidence>
<name>A0A1H4G5Q2_9BACI</name>
<dbReference type="GO" id="GO:0140359">
    <property type="term" value="F:ABC-type transporter activity"/>
    <property type="evidence" value="ECO:0007669"/>
    <property type="project" value="InterPro"/>
</dbReference>
<dbReference type="RefSeq" id="WP_093045852.1">
    <property type="nucleotide sequence ID" value="NZ_FNQR01000014.1"/>
</dbReference>
<dbReference type="GO" id="GO:0005886">
    <property type="term" value="C:plasma membrane"/>
    <property type="evidence" value="ECO:0007669"/>
    <property type="project" value="UniProtKB-SubCell"/>
</dbReference>
<protein>
    <submittedName>
        <fullName evidence="12">ATP-binding cassette, subfamily C, CydD</fullName>
    </submittedName>
</protein>
<evidence type="ECO:0000256" key="3">
    <source>
        <dbReference type="ARBA" id="ARBA00022475"/>
    </source>
</evidence>
<dbReference type="SMART" id="SM00382">
    <property type="entry name" value="AAA"/>
    <property type="match status" value="1"/>
</dbReference>
<keyword evidence="6 12" id="KW-0067">ATP-binding</keyword>
<dbReference type="Gene3D" id="1.20.1560.10">
    <property type="entry name" value="ABC transporter type 1, transmembrane domain"/>
    <property type="match status" value="1"/>
</dbReference>
<dbReference type="AlphaFoldDB" id="A0A1H4G5Q2"/>
<dbReference type="InterPro" id="IPR027417">
    <property type="entry name" value="P-loop_NTPase"/>
</dbReference>
<proteinExistence type="predicted"/>
<evidence type="ECO:0000259" key="11">
    <source>
        <dbReference type="PROSITE" id="PS50929"/>
    </source>
</evidence>
<evidence type="ECO:0000259" key="10">
    <source>
        <dbReference type="PROSITE" id="PS50893"/>
    </source>
</evidence>
<dbReference type="SUPFAM" id="SSF52540">
    <property type="entry name" value="P-loop containing nucleoside triphosphate hydrolases"/>
    <property type="match status" value="1"/>
</dbReference>
<keyword evidence="5" id="KW-0547">Nucleotide-binding</keyword>
<dbReference type="InterPro" id="IPR003593">
    <property type="entry name" value="AAA+_ATPase"/>
</dbReference>
<dbReference type="Pfam" id="PF00664">
    <property type="entry name" value="ABC_membrane"/>
    <property type="match status" value="1"/>
</dbReference>
<feature type="domain" description="ABC transporter" evidence="10">
    <location>
        <begin position="335"/>
        <end position="570"/>
    </location>
</feature>
<dbReference type="InterPro" id="IPR014216">
    <property type="entry name" value="ABC_transptr_CydD"/>
</dbReference>
<dbReference type="NCBIfam" id="TIGR02857">
    <property type="entry name" value="CydD"/>
    <property type="match status" value="1"/>
</dbReference>
<keyword evidence="4 9" id="KW-0812">Transmembrane</keyword>
<dbReference type="CDD" id="cd18584">
    <property type="entry name" value="ABC_6TM_AarD_CydD"/>
    <property type="match status" value="1"/>
</dbReference>
<accession>A0A1H4G5Q2</accession>
<dbReference type="InterPro" id="IPR011527">
    <property type="entry name" value="ABC1_TM_dom"/>
</dbReference>
<dbReference type="Gene3D" id="3.40.50.300">
    <property type="entry name" value="P-loop containing nucleotide triphosphate hydrolases"/>
    <property type="match status" value="1"/>
</dbReference>
<dbReference type="InterPro" id="IPR036640">
    <property type="entry name" value="ABC1_TM_sf"/>
</dbReference>
<dbReference type="InterPro" id="IPR039421">
    <property type="entry name" value="Type_1_exporter"/>
</dbReference>
<dbReference type="GO" id="GO:0016887">
    <property type="term" value="F:ATP hydrolysis activity"/>
    <property type="evidence" value="ECO:0007669"/>
    <property type="project" value="InterPro"/>
</dbReference>
<dbReference type="PROSITE" id="PS50893">
    <property type="entry name" value="ABC_TRANSPORTER_2"/>
    <property type="match status" value="1"/>
</dbReference>
<organism evidence="12 13">
    <name type="scientific">Thalassobacillus cyri</name>
    <dbReference type="NCBI Taxonomy" id="571932"/>
    <lineage>
        <taxon>Bacteria</taxon>
        <taxon>Bacillati</taxon>
        <taxon>Bacillota</taxon>
        <taxon>Bacilli</taxon>
        <taxon>Bacillales</taxon>
        <taxon>Bacillaceae</taxon>
        <taxon>Thalassobacillus</taxon>
    </lineage>
</organism>
<evidence type="ECO:0000256" key="1">
    <source>
        <dbReference type="ARBA" id="ARBA00004651"/>
    </source>
</evidence>
<evidence type="ECO:0000256" key="7">
    <source>
        <dbReference type="ARBA" id="ARBA00022989"/>
    </source>
</evidence>
<feature type="transmembrane region" description="Helical" evidence="9">
    <location>
        <begin position="16"/>
        <end position="37"/>
    </location>
</feature>
<keyword evidence="2" id="KW-0813">Transport</keyword>
<dbReference type="Proteomes" id="UP000198584">
    <property type="component" value="Unassembled WGS sequence"/>
</dbReference>
<reference evidence="12 13" key="1">
    <citation type="submission" date="2016-10" db="EMBL/GenBank/DDBJ databases">
        <authorList>
            <person name="de Groot N.N."/>
        </authorList>
    </citation>
    <scope>NUCLEOTIDE SEQUENCE [LARGE SCALE GENOMIC DNA]</scope>
    <source>
        <strain evidence="12 13">CCM7597</strain>
    </source>
</reference>